<feature type="transmembrane region" description="Helical" evidence="6">
    <location>
        <begin position="363"/>
        <end position="385"/>
    </location>
</feature>
<proteinExistence type="predicted"/>
<keyword evidence="2" id="KW-1003">Cell membrane</keyword>
<feature type="transmembrane region" description="Helical" evidence="6">
    <location>
        <begin position="436"/>
        <end position="461"/>
    </location>
</feature>
<evidence type="ECO:0000256" key="4">
    <source>
        <dbReference type="ARBA" id="ARBA00022989"/>
    </source>
</evidence>
<keyword evidence="4 6" id="KW-1133">Transmembrane helix</keyword>
<dbReference type="InterPro" id="IPR004477">
    <property type="entry name" value="ComEC_N"/>
</dbReference>
<dbReference type="RefSeq" id="WP_323738732.1">
    <property type="nucleotide sequence ID" value="NZ_CP112932.1"/>
</dbReference>
<evidence type="ECO:0000259" key="7">
    <source>
        <dbReference type="Pfam" id="PF03772"/>
    </source>
</evidence>
<evidence type="ECO:0000256" key="6">
    <source>
        <dbReference type="SAM" id="Phobius"/>
    </source>
</evidence>
<dbReference type="EMBL" id="CP112932">
    <property type="protein sequence ID" value="WPY00683.1"/>
    <property type="molecule type" value="Genomic_DNA"/>
</dbReference>
<feature type="transmembrane region" description="Helical" evidence="6">
    <location>
        <begin position="522"/>
        <end position="538"/>
    </location>
</feature>
<protein>
    <submittedName>
        <fullName evidence="8">ComEC/Rec2 family competence protein</fullName>
    </submittedName>
</protein>
<feature type="transmembrane region" description="Helical" evidence="6">
    <location>
        <begin position="20"/>
        <end position="37"/>
    </location>
</feature>
<feature type="domain" description="ComEC/Rec2-related protein" evidence="7">
    <location>
        <begin position="238"/>
        <end position="521"/>
    </location>
</feature>
<keyword evidence="3 6" id="KW-0812">Transmembrane</keyword>
<dbReference type="PANTHER" id="PTHR30619:SF1">
    <property type="entry name" value="RECOMBINATION PROTEIN 2"/>
    <property type="match status" value="1"/>
</dbReference>
<keyword evidence="5 6" id="KW-0472">Membrane</keyword>
<feature type="transmembrane region" description="Helical" evidence="6">
    <location>
        <begin position="65"/>
        <end position="82"/>
    </location>
</feature>
<feature type="transmembrane region" description="Helical" evidence="6">
    <location>
        <begin position="494"/>
        <end position="515"/>
    </location>
</feature>
<feature type="transmembrane region" description="Helical" evidence="6">
    <location>
        <begin position="325"/>
        <end position="343"/>
    </location>
</feature>
<evidence type="ECO:0000256" key="2">
    <source>
        <dbReference type="ARBA" id="ARBA00022475"/>
    </source>
</evidence>
<comment type="subcellular location">
    <subcellularLocation>
        <location evidence="1">Cell membrane</location>
        <topology evidence="1">Multi-pass membrane protein</topology>
    </subcellularLocation>
</comment>
<organism evidence="8 9">
    <name type="scientific">Candidatus Trichorickettsia mobilis</name>
    <dbReference type="NCBI Taxonomy" id="1346319"/>
    <lineage>
        <taxon>Bacteria</taxon>
        <taxon>Pseudomonadati</taxon>
        <taxon>Pseudomonadota</taxon>
        <taxon>Alphaproteobacteria</taxon>
        <taxon>Rickettsiales</taxon>
        <taxon>Rickettsiaceae</taxon>
        <taxon>Rickettsieae</taxon>
        <taxon>Candidatus Trichorickettsia</taxon>
    </lineage>
</organism>
<feature type="transmembrane region" description="Helical" evidence="6">
    <location>
        <begin position="259"/>
        <end position="285"/>
    </location>
</feature>
<evidence type="ECO:0000256" key="1">
    <source>
        <dbReference type="ARBA" id="ARBA00004651"/>
    </source>
</evidence>
<feature type="transmembrane region" description="Helical" evidence="6">
    <location>
        <begin position="406"/>
        <end position="430"/>
    </location>
</feature>
<evidence type="ECO:0000256" key="3">
    <source>
        <dbReference type="ARBA" id="ARBA00022692"/>
    </source>
</evidence>
<dbReference type="NCBIfam" id="TIGR00360">
    <property type="entry name" value="ComEC_N-term"/>
    <property type="match status" value="1"/>
</dbReference>
<sequence length="671" mass="75940">MSIVWHYLVNKLHEEYHHLSLWYVVAFISGIAVYFSLAFEPSILQIIIIAISSLASLYLRKYGIVGQFLSWLIIAFVCGILVSKYRVTTINTINIKSSITSELTGNVKAIKPITSGWQVVLDDVTVDKLDIQLSGVRVNINKRYMKHTKEIFINNRIKMIAELDALPTSMVPGGYDFGFYAYFAGIEATGNALSTVEILSNRQHGTKIDTLIYKLRVSIYNKLITALGSNEGNFAAAILLGETKGLDNKIMQNMRMSGISHILCVSGLHLSLVAMILFVSIRFLLNLFDLIAYNCNIKLIAAICSLIGSYGYLHLSGMQIAATRAFIMTAIFIIAIIAGRTPYPLRSIALAAAFILSVNPEYIFHPSFQLSFIAVLSLISGYEFYMRHQWILGERIGVISKIRFYLASNIYSSFLASVITGPVVINQFYIFSNYSILMNLIAVPIMSFFLMPLAILLVVLIPFNMDWMVMKSLGFFINIIINSAQIAHDAPGSVWYFGYITPFSFITFLFGFAWVCLWQTRWRLAGIIIILISFGLMLCSPKPDLLVDLKSNAIAVKNINNQLEIYSNNKISKFQRQYWANWFGQQYALLLPLNFHNFTTATGKKIGINYQDSECDLKNNKDVQLNMRDHNQCINGKLNISYELLKSVGVIAIFCDWNKCRIKYNYPRHFN</sequence>
<feature type="transmembrane region" description="Helical" evidence="6">
    <location>
        <begin position="291"/>
        <end position="313"/>
    </location>
</feature>
<dbReference type="Proteomes" id="UP001326613">
    <property type="component" value="Chromosome"/>
</dbReference>
<dbReference type="Pfam" id="PF03772">
    <property type="entry name" value="Competence"/>
    <property type="match status" value="1"/>
</dbReference>
<feature type="transmembrane region" description="Helical" evidence="6">
    <location>
        <begin position="468"/>
        <end position="488"/>
    </location>
</feature>
<evidence type="ECO:0000313" key="8">
    <source>
        <dbReference type="EMBL" id="WPY00683.1"/>
    </source>
</evidence>
<evidence type="ECO:0000256" key="5">
    <source>
        <dbReference type="ARBA" id="ARBA00023136"/>
    </source>
</evidence>
<dbReference type="PANTHER" id="PTHR30619">
    <property type="entry name" value="DNA INTERNALIZATION/COMPETENCE PROTEIN COMEC/REC2"/>
    <property type="match status" value="1"/>
</dbReference>
<accession>A0ABZ0UUL5</accession>
<reference evidence="8 9" key="1">
    <citation type="submission" date="2022-10" db="EMBL/GenBank/DDBJ databases">
        <title>Host association and intracellularity evolved multiple times independently in the Rickettsiales.</title>
        <authorList>
            <person name="Castelli M."/>
            <person name="Nardi T."/>
            <person name="Gammuto L."/>
            <person name="Bellinzona G."/>
            <person name="Sabaneyeva E."/>
            <person name="Potekhin A."/>
            <person name="Serra V."/>
            <person name="Petroni G."/>
            <person name="Sassera D."/>
        </authorList>
    </citation>
    <scope>NUCLEOTIDE SEQUENCE [LARGE SCALE GENOMIC DNA]</scope>
    <source>
        <strain evidence="8 9">Kr 154-4</strain>
    </source>
</reference>
<evidence type="ECO:0000313" key="9">
    <source>
        <dbReference type="Proteomes" id="UP001326613"/>
    </source>
</evidence>
<keyword evidence="9" id="KW-1185">Reference proteome</keyword>
<name>A0ABZ0UUL5_9RICK</name>
<gene>
    <name evidence="8" type="ORF">Trichorick_00567</name>
</gene>
<dbReference type="InterPro" id="IPR052159">
    <property type="entry name" value="Competence_DNA_uptake"/>
</dbReference>